<feature type="transmembrane region" description="Helical" evidence="4">
    <location>
        <begin position="85"/>
        <end position="105"/>
    </location>
</feature>
<feature type="transmembrane region" description="Helical" evidence="4">
    <location>
        <begin position="195"/>
        <end position="213"/>
    </location>
</feature>
<feature type="transmembrane region" description="Helical" evidence="4">
    <location>
        <begin position="50"/>
        <end position="70"/>
    </location>
</feature>
<dbReference type="PANTHER" id="PTHR30413">
    <property type="entry name" value="INNER MEMBRANE TRANSPORT PERMEASE"/>
    <property type="match status" value="1"/>
</dbReference>
<evidence type="ECO:0000256" key="2">
    <source>
        <dbReference type="ARBA" id="ARBA00007783"/>
    </source>
</evidence>
<dbReference type="EMBL" id="REFV01000011">
    <property type="protein sequence ID" value="RMB57443.1"/>
    <property type="molecule type" value="Genomic_DNA"/>
</dbReference>
<evidence type="ECO:0000256" key="1">
    <source>
        <dbReference type="ARBA" id="ARBA00004429"/>
    </source>
</evidence>
<evidence type="ECO:0000256" key="3">
    <source>
        <dbReference type="ARBA" id="ARBA00022448"/>
    </source>
</evidence>
<keyword evidence="6" id="KW-1185">Reference proteome</keyword>
<evidence type="ECO:0000313" key="6">
    <source>
        <dbReference type="Proteomes" id="UP000281985"/>
    </source>
</evidence>
<dbReference type="GO" id="GO:0015920">
    <property type="term" value="P:lipopolysaccharide transport"/>
    <property type="evidence" value="ECO:0007669"/>
    <property type="project" value="TreeGrafter"/>
</dbReference>
<dbReference type="OrthoDB" id="9786910at2"/>
<reference evidence="5 6" key="1">
    <citation type="submission" date="2018-10" db="EMBL/GenBank/DDBJ databases">
        <title>Dokdonia luteus sp. nov., isolated from sea water.</title>
        <authorList>
            <person name="Zhou L.Y."/>
            <person name="Du Z.J."/>
        </authorList>
    </citation>
    <scope>NUCLEOTIDE SEQUENCE [LARGE SCALE GENOMIC DNA]</scope>
    <source>
        <strain evidence="5 6">SH27</strain>
    </source>
</reference>
<dbReference type="GO" id="GO:0005886">
    <property type="term" value="C:plasma membrane"/>
    <property type="evidence" value="ECO:0007669"/>
    <property type="project" value="UniProtKB-SubCell"/>
</dbReference>
<dbReference type="AlphaFoldDB" id="A0A3M0G6U3"/>
<name>A0A3M0G6U3_9FLAO</name>
<protein>
    <submittedName>
        <fullName evidence="5">ABC transporter permease</fullName>
    </submittedName>
</protein>
<comment type="subcellular location">
    <subcellularLocation>
        <location evidence="1">Cell inner membrane</location>
        <topology evidence="1">Multi-pass membrane protein</topology>
    </subcellularLocation>
</comment>
<feature type="transmembrane region" description="Helical" evidence="4">
    <location>
        <begin position="126"/>
        <end position="153"/>
    </location>
</feature>
<keyword evidence="4" id="KW-0812">Transmembrane</keyword>
<keyword evidence="4" id="KW-0472">Membrane</keyword>
<feature type="transmembrane region" description="Helical" evidence="4">
    <location>
        <begin position="159"/>
        <end position="183"/>
    </location>
</feature>
<proteinExistence type="inferred from homology"/>
<comment type="similarity">
    <text evidence="2">Belongs to the ABC-2 integral membrane protein family.</text>
</comment>
<gene>
    <name evidence="5" type="ORF">EAX61_11900</name>
</gene>
<organism evidence="5 6">
    <name type="scientific">Dokdonia sinensis</name>
    <dbReference type="NCBI Taxonomy" id="2479847"/>
    <lineage>
        <taxon>Bacteria</taxon>
        <taxon>Pseudomonadati</taxon>
        <taxon>Bacteroidota</taxon>
        <taxon>Flavobacteriia</taxon>
        <taxon>Flavobacteriales</taxon>
        <taxon>Flavobacteriaceae</taxon>
        <taxon>Dokdonia</taxon>
    </lineage>
</organism>
<sequence length="281" mass="31509">MELETKIYERGNSLSISKLIKSSLGDLYGSRFLARQLATRDIKSQYRQSLLGIVWAFIAPLSTAFVWIFLSSSGTVDLEDTGVPYPLYVFCGTLLWSTLLDSINMPLSNTNGAKGILSKINIPKEAIILSGLYKMLFNSSFKFILIVFFLFFYEVVPSWSLLLFPCTFLILIISGVSLGLLITPLGMLYTDVATFISYGLRFIMYVTPVVYVIPESGILKTIMEINPLTPLILVNRNVLLGLDFQFLTYFGILALVMIPVFLIALVIYRVSIPVIIERFSA</sequence>
<dbReference type="Proteomes" id="UP000281985">
    <property type="component" value="Unassembled WGS sequence"/>
</dbReference>
<evidence type="ECO:0000256" key="4">
    <source>
        <dbReference type="SAM" id="Phobius"/>
    </source>
</evidence>
<comment type="caution">
    <text evidence="5">The sequence shown here is derived from an EMBL/GenBank/DDBJ whole genome shotgun (WGS) entry which is preliminary data.</text>
</comment>
<feature type="transmembrane region" description="Helical" evidence="4">
    <location>
        <begin position="246"/>
        <end position="268"/>
    </location>
</feature>
<dbReference type="PANTHER" id="PTHR30413:SF8">
    <property type="entry name" value="TRANSPORT PERMEASE PROTEIN"/>
    <property type="match status" value="1"/>
</dbReference>
<keyword evidence="4" id="KW-1133">Transmembrane helix</keyword>
<accession>A0A3M0G6U3</accession>
<keyword evidence="3" id="KW-0813">Transport</keyword>
<evidence type="ECO:0000313" key="5">
    <source>
        <dbReference type="EMBL" id="RMB57443.1"/>
    </source>
</evidence>